<dbReference type="PANTHER" id="PTHR37808:SF3">
    <property type="entry name" value="SPORE GERMINATION PROTEIN GERPA-RELATED"/>
    <property type="match status" value="1"/>
</dbReference>
<organism evidence="1">
    <name type="scientific">Paenibacillus sp. SYP-B3998</name>
    <dbReference type="NCBI Taxonomy" id="2678564"/>
    <lineage>
        <taxon>Bacteria</taxon>
        <taxon>Bacillati</taxon>
        <taxon>Bacillota</taxon>
        <taxon>Bacilli</taxon>
        <taxon>Bacillales</taxon>
        <taxon>Paenibacillaceae</taxon>
        <taxon>Paenibacillus</taxon>
    </lineage>
</organism>
<dbReference type="InterPro" id="IPR019618">
    <property type="entry name" value="Spore_germination_GerPA"/>
</dbReference>
<name>A0A6G4A2H1_9BACL</name>
<evidence type="ECO:0000313" key="1">
    <source>
        <dbReference type="EMBL" id="NEW08021.1"/>
    </source>
</evidence>
<accession>A0A6G4A2H1</accession>
<reference evidence="1" key="1">
    <citation type="submission" date="2020-02" db="EMBL/GenBank/DDBJ databases">
        <authorList>
            <person name="Shen X.-R."/>
            <person name="Zhang Y.-X."/>
        </authorList>
    </citation>
    <scope>NUCLEOTIDE SEQUENCE</scope>
    <source>
        <strain evidence="1">SYP-B3998</strain>
    </source>
</reference>
<comment type="caution">
    <text evidence="1">The sequence shown here is derived from an EMBL/GenBank/DDBJ whole genome shotgun (WGS) entry which is preliminary data.</text>
</comment>
<dbReference type="PANTHER" id="PTHR37808">
    <property type="entry name" value="SPORE GERMINATION PROTEIN-LIKE PROTEIN YDZR-RELATED"/>
    <property type="match status" value="1"/>
</dbReference>
<gene>
    <name evidence="1" type="ORF">GK047_18640</name>
</gene>
<proteinExistence type="predicted"/>
<sequence length="74" mass="7645">MPSIVGNVKIISVGPSSVVQFGDCLIISPTSSSKTFAGAGSFNTGDFPRIYNAYSTTVTNDSDLIENNASGVII</sequence>
<dbReference type="Pfam" id="PF10676">
    <property type="entry name" value="gerPA"/>
    <property type="match status" value="1"/>
</dbReference>
<dbReference type="EMBL" id="JAAIKC010000007">
    <property type="protein sequence ID" value="NEW08021.1"/>
    <property type="molecule type" value="Genomic_DNA"/>
</dbReference>
<dbReference type="AlphaFoldDB" id="A0A6G4A2H1"/>
<protein>
    <submittedName>
        <fullName evidence="1">Spore germination protein</fullName>
    </submittedName>
</protein>
<dbReference type="RefSeq" id="WP_163950053.1">
    <property type="nucleotide sequence ID" value="NZ_JAAIKC010000007.1"/>
</dbReference>